<organism evidence="3 4">
    <name type="scientific">Tunturiibacter lichenicola</name>
    <dbReference type="NCBI Taxonomy" id="2051959"/>
    <lineage>
        <taxon>Bacteria</taxon>
        <taxon>Pseudomonadati</taxon>
        <taxon>Acidobacteriota</taxon>
        <taxon>Terriglobia</taxon>
        <taxon>Terriglobales</taxon>
        <taxon>Acidobacteriaceae</taxon>
        <taxon>Tunturiibacter</taxon>
    </lineage>
</organism>
<sequence>MRRLLLAFALLIVAGTPAFARTSNDRAGVGGDITIADGETAGDIACAFCTVRVHGEVKGDIATFLGSVVVDSGRTISGDVASLGGDLELGQDASVGGDVAIAAGDLKLGDGAAIHGERTVLPGRLWLLLPLAPFLILAGLIWLIVSIVRRNRYPYPVPPRGRGF</sequence>
<keyword evidence="1" id="KW-0812">Transmembrane</keyword>
<reference evidence="3 4" key="1">
    <citation type="submission" date="2020-08" db="EMBL/GenBank/DDBJ databases">
        <title>Genomic Encyclopedia of Type Strains, Phase IV (KMG-V): Genome sequencing to study the core and pangenomes of soil and plant-associated prokaryotes.</title>
        <authorList>
            <person name="Whitman W."/>
        </authorList>
    </citation>
    <scope>NUCLEOTIDE SEQUENCE [LARGE SCALE GENOMIC DNA]</scope>
    <source>
        <strain evidence="3 4">M8US30</strain>
    </source>
</reference>
<comment type="caution">
    <text evidence="3">The sequence shown here is derived from an EMBL/GenBank/DDBJ whole genome shotgun (WGS) entry which is preliminary data.</text>
</comment>
<feature type="signal peptide" evidence="2">
    <location>
        <begin position="1"/>
        <end position="20"/>
    </location>
</feature>
<gene>
    <name evidence="3" type="ORF">HDF10_001490</name>
</gene>
<dbReference type="Proteomes" id="UP000569092">
    <property type="component" value="Unassembled WGS sequence"/>
</dbReference>
<name>A0A7W8J6F5_9BACT</name>
<accession>A0A7W8J6F5</accession>
<evidence type="ECO:0000313" key="3">
    <source>
        <dbReference type="EMBL" id="MBB5343515.1"/>
    </source>
</evidence>
<feature type="chain" id="PRO_5030993168" description="Polymer-forming cytoskeletal protein" evidence="2">
    <location>
        <begin position="21"/>
        <end position="164"/>
    </location>
</feature>
<keyword evidence="1" id="KW-1133">Transmembrane helix</keyword>
<protein>
    <recommendedName>
        <fullName evidence="5">Polymer-forming cytoskeletal protein</fullName>
    </recommendedName>
</protein>
<dbReference type="InterPro" id="IPR011004">
    <property type="entry name" value="Trimer_LpxA-like_sf"/>
</dbReference>
<dbReference type="EMBL" id="JACHDZ010000002">
    <property type="protein sequence ID" value="MBB5343515.1"/>
    <property type="molecule type" value="Genomic_DNA"/>
</dbReference>
<keyword evidence="2" id="KW-0732">Signal</keyword>
<evidence type="ECO:0000256" key="1">
    <source>
        <dbReference type="SAM" id="Phobius"/>
    </source>
</evidence>
<keyword evidence="1" id="KW-0472">Membrane</keyword>
<dbReference type="AlphaFoldDB" id="A0A7W8J6F5"/>
<feature type="transmembrane region" description="Helical" evidence="1">
    <location>
        <begin position="125"/>
        <end position="145"/>
    </location>
</feature>
<evidence type="ECO:0000256" key="2">
    <source>
        <dbReference type="SAM" id="SignalP"/>
    </source>
</evidence>
<proteinExistence type="predicted"/>
<dbReference type="SUPFAM" id="SSF51161">
    <property type="entry name" value="Trimeric LpxA-like enzymes"/>
    <property type="match status" value="1"/>
</dbReference>
<evidence type="ECO:0000313" key="4">
    <source>
        <dbReference type="Proteomes" id="UP000569092"/>
    </source>
</evidence>
<evidence type="ECO:0008006" key="5">
    <source>
        <dbReference type="Google" id="ProtNLM"/>
    </source>
</evidence>